<feature type="binding site" evidence="5">
    <location>
        <position position="155"/>
    </location>
    <ligand>
        <name>Zn(2+)</name>
        <dbReference type="ChEBI" id="CHEBI:29105"/>
    </ligand>
</feature>
<feature type="binding site" evidence="5">
    <location>
        <position position="64"/>
    </location>
    <ligand>
        <name>Zn(2+)</name>
        <dbReference type="ChEBI" id="CHEBI:29105"/>
    </ligand>
</feature>
<dbReference type="NCBIfam" id="NF009807">
    <property type="entry name" value="PRK13291.1"/>
    <property type="match status" value="1"/>
</dbReference>
<evidence type="ECO:0000256" key="4">
    <source>
        <dbReference type="ARBA" id="ARBA00022833"/>
    </source>
</evidence>
<evidence type="ECO:0000256" key="2">
    <source>
        <dbReference type="ARBA" id="ARBA00022723"/>
    </source>
</evidence>
<evidence type="ECO:0000256" key="1">
    <source>
        <dbReference type="ARBA" id="ARBA00022490"/>
    </source>
</evidence>
<protein>
    <recommendedName>
        <fullName evidence="5">Putative metal-dependent hydrolase FN924_01310</fullName>
        <ecNumber evidence="5">3.-.-.-</ecNumber>
    </recommendedName>
</protein>
<comment type="cofactor">
    <cofactor evidence="5">
        <name>Zn(2+)</name>
        <dbReference type="ChEBI" id="CHEBI:29105"/>
    </cofactor>
    <text evidence="5">Binds 1 zinc ion per subunit.</text>
</comment>
<gene>
    <name evidence="7" type="ORF">FN924_01310</name>
</gene>
<dbReference type="HAMAP" id="MF_01256">
    <property type="entry name" value="YfiT_hydrol"/>
    <property type="match status" value="1"/>
</dbReference>
<dbReference type="RefSeq" id="WP_143891721.1">
    <property type="nucleotide sequence ID" value="NZ_CP041666.1"/>
</dbReference>
<reference evidence="7 8" key="1">
    <citation type="submission" date="2019-07" db="EMBL/GenBank/DDBJ databases">
        <authorList>
            <person name="Li J."/>
        </authorList>
    </citation>
    <scope>NUCLEOTIDE SEQUENCE [LARGE SCALE GENOMIC DNA]</scope>
    <source>
        <strain evidence="7 8">TKL69</strain>
    </source>
</reference>
<dbReference type="GO" id="GO:0016787">
    <property type="term" value="F:hydrolase activity"/>
    <property type="evidence" value="ECO:0007669"/>
    <property type="project" value="UniProtKB-UniRule"/>
</dbReference>
<dbReference type="GO" id="GO:0005737">
    <property type="term" value="C:cytoplasm"/>
    <property type="evidence" value="ECO:0007669"/>
    <property type="project" value="UniProtKB-SubCell"/>
</dbReference>
<dbReference type="GO" id="GO:0008270">
    <property type="term" value="F:zinc ion binding"/>
    <property type="evidence" value="ECO:0007669"/>
    <property type="project" value="UniProtKB-UniRule"/>
</dbReference>
<accession>A0A516KC41</accession>
<keyword evidence="4 5" id="KW-0862">Zinc</keyword>
<dbReference type="Gene3D" id="1.20.120.450">
    <property type="entry name" value="dinb family like domain"/>
    <property type="match status" value="1"/>
</dbReference>
<keyword evidence="8" id="KW-1185">Reference proteome</keyword>
<dbReference type="AlphaFoldDB" id="A0A516KC41"/>
<proteinExistence type="inferred from homology"/>
<dbReference type="InterPro" id="IPR023774">
    <property type="entry name" value="Put_metal_dep_hydrolase_YfiT"/>
</dbReference>
<dbReference type="OrthoDB" id="9796039at2"/>
<evidence type="ECO:0000313" key="7">
    <source>
        <dbReference type="EMBL" id="QDP38971.1"/>
    </source>
</evidence>
<keyword evidence="2 5" id="KW-0479">Metal-binding</keyword>
<comment type="function">
    <text evidence="5">Possible metal-dependent hydrolase.</text>
</comment>
<organism evidence="7 8">
    <name type="scientific">Radiobacillus deserti</name>
    <dbReference type="NCBI Taxonomy" id="2594883"/>
    <lineage>
        <taxon>Bacteria</taxon>
        <taxon>Bacillati</taxon>
        <taxon>Bacillota</taxon>
        <taxon>Bacilli</taxon>
        <taxon>Bacillales</taxon>
        <taxon>Bacillaceae</taxon>
        <taxon>Radiobacillus</taxon>
    </lineage>
</organism>
<dbReference type="EC" id="3.-.-.-" evidence="5"/>
<dbReference type="InterPro" id="IPR034660">
    <property type="entry name" value="DinB/YfiT-like"/>
</dbReference>
<dbReference type="Proteomes" id="UP000315215">
    <property type="component" value="Chromosome"/>
</dbReference>
<comment type="subcellular location">
    <subcellularLocation>
        <location evidence="5">Cytoplasm</location>
    </subcellularLocation>
</comment>
<dbReference type="KEGG" id="aqt:FN924_01310"/>
<keyword evidence="3 5" id="KW-0378">Hydrolase</keyword>
<dbReference type="EMBL" id="CP041666">
    <property type="protein sequence ID" value="QDP38971.1"/>
    <property type="molecule type" value="Genomic_DNA"/>
</dbReference>
<evidence type="ECO:0000313" key="8">
    <source>
        <dbReference type="Proteomes" id="UP000315215"/>
    </source>
</evidence>
<dbReference type="InterPro" id="IPR024775">
    <property type="entry name" value="DinB-like"/>
</dbReference>
<name>A0A516KC41_9BACI</name>
<sequence>MDERYPIGHFEHKGAVSQKDREFWLSQIEELPRQFRDVIEKLDEVQLATPYREGGWTVRQVVHHVADSHMNSFIRFKLALTEDKPTIKPYQEAEWAKQGDYRLPVEVSLATIDSIHKRTVALLENLSTVEYERSFFHPESGELTLATYTGMIAWHGRHHLAHITQLIEKKGW</sequence>
<comment type="similarity">
    <text evidence="5">Belongs to the metal hydrolase YfiT family.</text>
</comment>
<comment type="subunit">
    <text evidence="5">Homodimer.</text>
</comment>
<evidence type="ECO:0000256" key="3">
    <source>
        <dbReference type="ARBA" id="ARBA00022801"/>
    </source>
</evidence>
<dbReference type="SUPFAM" id="SSF109854">
    <property type="entry name" value="DinB/YfiT-like putative metalloenzymes"/>
    <property type="match status" value="1"/>
</dbReference>
<dbReference type="Pfam" id="PF12867">
    <property type="entry name" value="DinB_2"/>
    <property type="match status" value="1"/>
</dbReference>
<evidence type="ECO:0000256" key="5">
    <source>
        <dbReference type="HAMAP-Rule" id="MF_01256"/>
    </source>
</evidence>
<evidence type="ECO:0000259" key="6">
    <source>
        <dbReference type="Pfam" id="PF12867"/>
    </source>
</evidence>
<feature type="binding site" evidence="5">
    <location>
        <position position="159"/>
    </location>
    <ligand>
        <name>Zn(2+)</name>
        <dbReference type="ChEBI" id="CHEBI:29105"/>
    </ligand>
</feature>
<keyword evidence="1 5" id="KW-0963">Cytoplasm</keyword>
<feature type="domain" description="DinB-like" evidence="6">
    <location>
        <begin position="27"/>
        <end position="163"/>
    </location>
</feature>